<dbReference type="Pfam" id="PF04923">
    <property type="entry name" value="Ninjurin"/>
    <property type="match status" value="1"/>
</dbReference>
<sequence length="109" mass="12202">MMDVALITANANQMRYLIEYQRDSPTFYVILSLIIISLMLQIAVGVSLIFKGRFDIKGQSKSLNARRINNYVVVGVFLITIINVFIAAFSITTTTPLSQQTQIAQITQT</sequence>
<accession>A0A154NZ54</accession>
<dbReference type="Proteomes" id="UP000076502">
    <property type="component" value="Unassembled WGS sequence"/>
</dbReference>
<dbReference type="AlphaFoldDB" id="A0A154NZ54"/>
<proteinExistence type="inferred from homology"/>
<evidence type="ECO:0000256" key="3">
    <source>
        <dbReference type="ARBA" id="ARBA00022692"/>
    </source>
</evidence>
<evidence type="ECO:0000313" key="9">
    <source>
        <dbReference type="Proteomes" id="UP000076502"/>
    </source>
</evidence>
<evidence type="ECO:0000256" key="5">
    <source>
        <dbReference type="ARBA" id="ARBA00022989"/>
    </source>
</evidence>
<keyword evidence="3 7" id="KW-0812">Transmembrane</keyword>
<dbReference type="InterPro" id="IPR007007">
    <property type="entry name" value="Ninjurin"/>
</dbReference>
<evidence type="ECO:0000256" key="1">
    <source>
        <dbReference type="ARBA" id="ARBA00004141"/>
    </source>
</evidence>
<comment type="similarity">
    <text evidence="2">Belongs to the ninjurin family.</text>
</comment>
<comment type="subcellular location">
    <subcellularLocation>
        <location evidence="1">Membrane</location>
        <topology evidence="1">Multi-pass membrane protein</topology>
    </subcellularLocation>
</comment>
<evidence type="ECO:0000256" key="4">
    <source>
        <dbReference type="ARBA" id="ARBA00022889"/>
    </source>
</evidence>
<name>A0A154NZ54_DUFNO</name>
<gene>
    <name evidence="8" type="ORF">WN55_09670</name>
</gene>
<reference evidence="8 9" key="1">
    <citation type="submission" date="2015-07" db="EMBL/GenBank/DDBJ databases">
        <title>The genome of Dufourea novaeangliae.</title>
        <authorList>
            <person name="Pan H."/>
            <person name="Kapheim K."/>
        </authorList>
    </citation>
    <scope>NUCLEOTIDE SEQUENCE [LARGE SCALE GENOMIC DNA]</scope>
    <source>
        <strain evidence="8">0120121106</strain>
        <tissue evidence="8">Whole body</tissue>
    </source>
</reference>
<keyword evidence="6 7" id="KW-0472">Membrane</keyword>
<evidence type="ECO:0000256" key="7">
    <source>
        <dbReference type="SAM" id="Phobius"/>
    </source>
</evidence>
<keyword evidence="9" id="KW-1185">Reference proteome</keyword>
<evidence type="ECO:0000313" key="8">
    <source>
        <dbReference type="EMBL" id="KZC04871.1"/>
    </source>
</evidence>
<feature type="transmembrane region" description="Helical" evidence="7">
    <location>
        <begin position="71"/>
        <end position="91"/>
    </location>
</feature>
<dbReference type="EMBL" id="KQ434783">
    <property type="protein sequence ID" value="KZC04871.1"/>
    <property type="molecule type" value="Genomic_DNA"/>
</dbReference>
<dbReference type="OrthoDB" id="6114058at2759"/>
<evidence type="ECO:0000256" key="2">
    <source>
        <dbReference type="ARBA" id="ARBA00008141"/>
    </source>
</evidence>
<organism evidence="8 9">
    <name type="scientific">Dufourea novaeangliae</name>
    <name type="common">Sweat bee</name>
    <dbReference type="NCBI Taxonomy" id="178035"/>
    <lineage>
        <taxon>Eukaryota</taxon>
        <taxon>Metazoa</taxon>
        <taxon>Ecdysozoa</taxon>
        <taxon>Arthropoda</taxon>
        <taxon>Hexapoda</taxon>
        <taxon>Insecta</taxon>
        <taxon>Pterygota</taxon>
        <taxon>Neoptera</taxon>
        <taxon>Endopterygota</taxon>
        <taxon>Hymenoptera</taxon>
        <taxon>Apocrita</taxon>
        <taxon>Aculeata</taxon>
        <taxon>Apoidea</taxon>
        <taxon>Anthophila</taxon>
        <taxon>Halictidae</taxon>
        <taxon>Rophitinae</taxon>
        <taxon>Dufourea</taxon>
    </lineage>
</organism>
<dbReference type="PANTHER" id="PTHR12316:SF1">
    <property type="entry name" value="NINJURIN-B"/>
    <property type="match status" value="1"/>
</dbReference>
<protein>
    <submittedName>
        <fullName evidence="8">Ninjurin-1</fullName>
    </submittedName>
</protein>
<evidence type="ECO:0000256" key="6">
    <source>
        <dbReference type="ARBA" id="ARBA00023136"/>
    </source>
</evidence>
<dbReference type="GO" id="GO:0007155">
    <property type="term" value="P:cell adhesion"/>
    <property type="evidence" value="ECO:0007669"/>
    <property type="project" value="UniProtKB-KW"/>
</dbReference>
<feature type="transmembrane region" description="Helical" evidence="7">
    <location>
        <begin position="27"/>
        <end position="50"/>
    </location>
</feature>
<keyword evidence="4" id="KW-0130">Cell adhesion</keyword>
<keyword evidence="5 7" id="KW-1133">Transmembrane helix</keyword>
<dbReference type="GO" id="GO:0042246">
    <property type="term" value="P:tissue regeneration"/>
    <property type="evidence" value="ECO:0007669"/>
    <property type="project" value="InterPro"/>
</dbReference>
<dbReference type="PANTHER" id="PTHR12316">
    <property type="entry name" value="NINJURIN-RELATED"/>
    <property type="match status" value="1"/>
</dbReference>
<dbReference type="GO" id="GO:0016020">
    <property type="term" value="C:membrane"/>
    <property type="evidence" value="ECO:0007669"/>
    <property type="project" value="UniProtKB-SubCell"/>
</dbReference>